<dbReference type="Proteomes" id="UP000756921">
    <property type="component" value="Unassembled WGS sequence"/>
</dbReference>
<sequence>MSELDDQFRPFGEYPGYKLMAPCVRDCDHYLAFNGCDNSGCWCKKNNLDRRVSSLERCASTSCTFADMNTATDVAVLSSIQLQYCVDRGLSPDGMTMPSTALAQTTESSSSSESPLETGGSLTEVPATVPGLTSDTGSATRTRPSSGPVDTSTPASSSTSAATPNTSTSTPTNPSLSTAAKAGIALAALFCILLTVLLTILLLRRRNRNRNRNRTHPHPQPHTPPTGPPEYSPAPLSTNIHSAPAFAAAAPVREPVSPLSEKTPAFSHASAVASGGGVARKEGASSASMEVLGSSPPERYEVHGDAVRAGGFGGGVGTVQKQGQGQGGRWVYEMQGGGGGWDGAVELGGVGR</sequence>
<feature type="compositionally biased region" description="Polar residues" evidence="5">
    <location>
        <begin position="131"/>
        <end position="150"/>
    </location>
</feature>
<proteinExistence type="predicted"/>
<evidence type="ECO:0000256" key="3">
    <source>
        <dbReference type="ARBA" id="ARBA00022989"/>
    </source>
</evidence>
<evidence type="ECO:0000256" key="2">
    <source>
        <dbReference type="ARBA" id="ARBA00022692"/>
    </source>
</evidence>
<dbReference type="AlphaFoldDB" id="A0A9P6GPK8"/>
<feature type="transmembrane region" description="Helical" evidence="6">
    <location>
        <begin position="182"/>
        <end position="203"/>
    </location>
</feature>
<dbReference type="OrthoDB" id="3798478at2759"/>
<feature type="compositionally biased region" description="Pro residues" evidence="5">
    <location>
        <begin position="220"/>
        <end position="232"/>
    </location>
</feature>
<feature type="compositionally biased region" description="Low complexity" evidence="5">
    <location>
        <begin position="151"/>
        <end position="174"/>
    </location>
</feature>
<comment type="subcellular location">
    <subcellularLocation>
        <location evidence="1">Membrane</location>
        <topology evidence="1">Single-pass membrane protein</topology>
    </subcellularLocation>
</comment>
<keyword evidence="8" id="KW-1185">Reference proteome</keyword>
<keyword evidence="4 6" id="KW-0472">Membrane</keyword>
<feature type="compositionally biased region" description="Basic residues" evidence="5">
    <location>
        <begin position="209"/>
        <end position="219"/>
    </location>
</feature>
<name>A0A9P6GPK8_9PLEO</name>
<evidence type="ECO:0000256" key="5">
    <source>
        <dbReference type="SAM" id="MobiDB-lite"/>
    </source>
</evidence>
<organism evidence="7 8">
    <name type="scientific">Paraphaeosphaeria minitans</name>
    <dbReference type="NCBI Taxonomy" id="565426"/>
    <lineage>
        <taxon>Eukaryota</taxon>
        <taxon>Fungi</taxon>
        <taxon>Dikarya</taxon>
        <taxon>Ascomycota</taxon>
        <taxon>Pezizomycotina</taxon>
        <taxon>Dothideomycetes</taxon>
        <taxon>Pleosporomycetidae</taxon>
        <taxon>Pleosporales</taxon>
        <taxon>Massarineae</taxon>
        <taxon>Didymosphaeriaceae</taxon>
        <taxon>Paraphaeosphaeria</taxon>
    </lineage>
</organism>
<protein>
    <recommendedName>
        <fullName evidence="9">Extracellular membrane protein CFEM domain-containing protein</fullName>
    </recommendedName>
</protein>
<dbReference type="PANTHER" id="PTHR15549">
    <property type="entry name" value="PAIRED IMMUNOGLOBULIN-LIKE TYPE 2 RECEPTOR"/>
    <property type="match status" value="1"/>
</dbReference>
<keyword evidence="3 6" id="KW-1133">Transmembrane helix</keyword>
<evidence type="ECO:0000256" key="6">
    <source>
        <dbReference type="SAM" id="Phobius"/>
    </source>
</evidence>
<dbReference type="InterPro" id="IPR051694">
    <property type="entry name" value="Immunoregulatory_rcpt-like"/>
</dbReference>
<feature type="region of interest" description="Disordered" evidence="5">
    <location>
        <begin position="209"/>
        <end position="238"/>
    </location>
</feature>
<dbReference type="GO" id="GO:0071944">
    <property type="term" value="C:cell periphery"/>
    <property type="evidence" value="ECO:0007669"/>
    <property type="project" value="UniProtKB-ARBA"/>
</dbReference>
<evidence type="ECO:0000256" key="1">
    <source>
        <dbReference type="ARBA" id="ARBA00004167"/>
    </source>
</evidence>
<comment type="caution">
    <text evidence="7">The sequence shown here is derived from an EMBL/GenBank/DDBJ whole genome shotgun (WGS) entry which is preliminary data.</text>
</comment>
<dbReference type="GO" id="GO:0016020">
    <property type="term" value="C:membrane"/>
    <property type="evidence" value="ECO:0007669"/>
    <property type="project" value="UniProtKB-SubCell"/>
</dbReference>
<feature type="compositionally biased region" description="Low complexity" evidence="5">
    <location>
        <begin position="99"/>
        <end position="122"/>
    </location>
</feature>
<evidence type="ECO:0000313" key="8">
    <source>
        <dbReference type="Proteomes" id="UP000756921"/>
    </source>
</evidence>
<reference evidence="7" key="1">
    <citation type="journal article" date="2020" name="Mol. Plant Microbe Interact.">
        <title>Genome Sequence of the Biocontrol Agent Coniothyrium minitans strain Conio (IMI 134523).</title>
        <authorList>
            <person name="Patel D."/>
            <person name="Shittu T.A."/>
            <person name="Baroncelli R."/>
            <person name="Muthumeenakshi S."/>
            <person name="Osborne T.H."/>
            <person name="Janganan T.K."/>
            <person name="Sreenivasaprasad S."/>
        </authorList>
    </citation>
    <scope>NUCLEOTIDE SEQUENCE</scope>
    <source>
        <strain evidence="7">Conio</strain>
    </source>
</reference>
<evidence type="ECO:0000256" key="4">
    <source>
        <dbReference type="ARBA" id="ARBA00023136"/>
    </source>
</evidence>
<evidence type="ECO:0000313" key="7">
    <source>
        <dbReference type="EMBL" id="KAF9738868.1"/>
    </source>
</evidence>
<feature type="region of interest" description="Disordered" evidence="5">
    <location>
        <begin position="96"/>
        <end position="174"/>
    </location>
</feature>
<keyword evidence="2 6" id="KW-0812">Transmembrane</keyword>
<accession>A0A9P6GPK8</accession>
<gene>
    <name evidence="7" type="ORF">PMIN01_04151</name>
</gene>
<dbReference type="EMBL" id="WJXW01000003">
    <property type="protein sequence ID" value="KAF9738868.1"/>
    <property type="molecule type" value="Genomic_DNA"/>
</dbReference>
<evidence type="ECO:0008006" key="9">
    <source>
        <dbReference type="Google" id="ProtNLM"/>
    </source>
</evidence>